<dbReference type="GO" id="GO:0016410">
    <property type="term" value="F:N-acyltransferase activity"/>
    <property type="evidence" value="ECO:0007669"/>
    <property type="project" value="UniProtKB-UniRule"/>
</dbReference>
<evidence type="ECO:0000256" key="1">
    <source>
        <dbReference type="ARBA" id="ARBA00004651"/>
    </source>
</evidence>
<comment type="subcellular location">
    <subcellularLocation>
        <location evidence="1 9">Cell membrane</location>
        <topology evidence="1 9">Multi-pass membrane protein</topology>
    </subcellularLocation>
</comment>
<gene>
    <name evidence="9" type="primary">lnt</name>
    <name evidence="11" type="ORF">kam1_707</name>
</gene>
<dbReference type="PANTHER" id="PTHR38686:SF1">
    <property type="entry name" value="APOLIPOPROTEIN N-ACYLTRANSFERASE"/>
    <property type="match status" value="1"/>
</dbReference>
<dbReference type="KEGG" id="mkc:kam1_707"/>
<name>A0A516TL33_9BACT</name>
<comment type="function">
    <text evidence="9">Catalyzes the phospholipid dependent N-acylation of the N-terminal cysteine of apolipoprotein, the last step in lipoprotein maturation.</text>
</comment>
<feature type="transmembrane region" description="Helical" evidence="9">
    <location>
        <begin position="166"/>
        <end position="194"/>
    </location>
</feature>
<protein>
    <recommendedName>
        <fullName evidence="9">Apolipoprotein N-acyltransferase</fullName>
        <shortName evidence="9">ALP N-acyltransferase</shortName>
        <ecNumber evidence="9">2.3.1.269</ecNumber>
    </recommendedName>
</protein>
<comment type="catalytic activity">
    <reaction evidence="9">
        <text>N-terminal S-1,2-diacyl-sn-glyceryl-L-cysteinyl-[lipoprotein] + a glycerophospholipid = N-acyl-S-1,2-diacyl-sn-glyceryl-L-cysteinyl-[lipoprotein] + a 2-acyl-sn-glycero-3-phospholipid + H(+)</text>
        <dbReference type="Rhea" id="RHEA:48228"/>
        <dbReference type="Rhea" id="RHEA-COMP:14681"/>
        <dbReference type="Rhea" id="RHEA-COMP:14684"/>
        <dbReference type="ChEBI" id="CHEBI:15378"/>
        <dbReference type="ChEBI" id="CHEBI:136912"/>
        <dbReference type="ChEBI" id="CHEBI:140656"/>
        <dbReference type="ChEBI" id="CHEBI:140657"/>
        <dbReference type="ChEBI" id="CHEBI:140660"/>
        <dbReference type="EC" id="2.3.1.269"/>
    </reaction>
</comment>
<dbReference type="EC" id="2.3.1.269" evidence="9"/>
<dbReference type="InterPro" id="IPR045378">
    <property type="entry name" value="LNT_N"/>
</dbReference>
<dbReference type="PANTHER" id="PTHR38686">
    <property type="entry name" value="APOLIPOPROTEIN N-ACYLTRANSFERASE"/>
    <property type="match status" value="1"/>
</dbReference>
<keyword evidence="6 9" id="KW-1133">Transmembrane helix</keyword>
<comment type="pathway">
    <text evidence="9">Protein modification; lipoprotein biosynthesis (N-acyl transfer).</text>
</comment>
<feature type="transmembrane region" description="Helical" evidence="9">
    <location>
        <begin position="20"/>
        <end position="37"/>
    </location>
</feature>
<feature type="domain" description="CN hydrolase" evidence="10">
    <location>
        <begin position="247"/>
        <end position="492"/>
    </location>
</feature>
<dbReference type="Pfam" id="PF00795">
    <property type="entry name" value="CN_hydrolase"/>
    <property type="match status" value="1"/>
</dbReference>
<evidence type="ECO:0000256" key="9">
    <source>
        <dbReference type="HAMAP-Rule" id="MF_01148"/>
    </source>
</evidence>
<evidence type="ECO:0000259" key="10">
    <source>
        <dbReference type="PROSITE" id="PS50263"/>
    </source>
</evidence>
<proteinExistence type="inferred from homology"/>
<keyword evidence="7 9" id="KW-0472">Membrane</keyword>
<evidence type="ECO:0000256" key="7">
    <source>
        <dbReference type="ARBA" id="ARBA00023136"/>
    </source>
</evidence>
<dbReference type="InterPro" id="IPR036526">
    <property type="entry name" value="C-N_Hydrolase_sf"/>
</dbReference>
<evidence type="ECO:0000256" key="3">
    <source>
        <dbReference type="ARBA" id="ARBA00022475"/>
    </source>
</evidence>
<feature type="transmembrane region" description="Helical" evidence="9">
    <location>
        <begin position="43"/>
        <end position="60"/>
    </location>
</feature>
<feature type="transmembrane region" description="Helical" evidence="9">
    <location>
        <begin position="128"/>
        <end position="146"/>
    </location>
</feature>
<dbReference type="GO" id="GO:0005886">
    <property type="term" value="C:plasma membrane"/>
    <property type="evidence" value="ECO:0007669"/>
    <property type="project" value="UniProtKB-SubCell"/>
</dbReference>
<comment type="similarity">
    <text evidence="2 9">Belongs to the CN hydrolase family. Apolipoprotein N-acyltransferase subfamily.</text>
</comment>
<evidence type="ECO:0000256" key="2">
    <source>
        <dbReference type="ARBA" id="ARBA00010065"/>
    </source>
</evidence>
<sequence>MENLKIKEKKTKQIFSARIFFFFIVPSLSGVGMAFSFSPHVSFLFSWISLIPLFAAADYYKEKPWTRFWSGYLSGIFFFSLSFWWIGYVTILGTAALVAYLSFYPALWLLALGRPIVQFSSYSSKTNLLNALNGASLWILLEWVRSWLFSGFSWNELGVSAYKSPLLIQICSLGGVLSLSWLIATINGLIFFSFRSLYRQLASHSFYFPKLELLSLLLLLALCIFYGAHRLHPPSEQPAFKLRYAAIQPNIPQDLNITIDPEAAFLEEITLSRQSLSYFPDLICWPESPFGLDFFSSPKLLEPIRKLQQAQPFSFLSGSFKATGEELFNVAVLLKYPQEELELYAKNRLVPFGEFIPFANIFPFLRKLVPFQVDLTPGKTSNIFSLDNPKLKIAPLICFEDTIASYVRKMAVQKPDLMIDITNDGWFKDSPGAFLHMINALFRTVELDTPLLRCTNTGVSVWIDQRGRIINILKKDGKLVECKGIMLGEARWHQPAETLYKKFGDWIVALALLTLSFSSFSKIRKVS</sequence>
<dbReference type="Pfam" id="PF20154">
    <property type="entry name" value="LNT_N"/>
    <property type="match status" value="1"/>
</dbReference>
<organism evidence="11 12">
    <name type="scientific">Methylacidiphilum kamchatkense Kam1</name>
    <dbReference type="NCBI Taxonomy" id="1202785"/>
    <lineage>
        <taxon>Bacteria</taxon>
        <taxon>Pseudomonadati</taxon>
        <taxon>Verrucomicrobiota</taxon>
        <taxon>Methylacidiphilae</taxon>
        <taxon>Methylacidiphilales</taxon>
        <taxon>Methylacidiphilaceae</taxon>
        <taxon>Methylacidiphilum (ex Ratnadevi et al. 2023)</taxon>
    </lineage>
</organism>
<dbReference type="AlphaFoldDB" id="A0A516TL33"/>
<evidence type="ECO:0000256" key="4">
    <source>
        <dbReference type="ARBA" id="ARBA00022679"/>
    </source>
</evidence>
<evidence type="ECO:0000256" key="8">
    <source>
        <dbReference type="ARBA" id="ARBA00023315"/>
    </source>
</evidence>
<dbReference type="EMBL" id="CP037899">
    <property type="protein sequence ID" value="QDQ41953.1"/>
    <property type="molecule type" value="Genomic_DNA"/>
</dbReference>
<evidence type="ECO:0000256" key="5">
    <source>
        <dbReference type="ARBA" id="ARBA00022692"/>
    </source>
</evidence>
<evidence type="ECO:0000313" key="11">
    <source>
        <dbReference type="EMBL" id="QDQ41953.1"/>
    </source>
</evidence>
<dbReference type="RefSeq" id="WP_143958249.1">
    <property type="nucleotide sequence ID" value="NZ_CP037899.1"/>
</dbReference>
<dbReference type="NCBIfam" id="TIGR00546">
    <property type="entry name" value="lnt"/>
    <property type="match status" value="1"/>
</dbReference>
<dbReference type="UniPathway" id="UPA00666"/>
<reference evidence="12" key="1">
    <citation type="submission" date="2019-03" db="EMBL/GenBank/DDBJ databases">
        <title>Complete genome of Methylacidiphilum kamchatkense Kam1.</title>
        <authorList>
            <person name="Kruse T."/>
            <person name="Murarilal Ratnadevi C."/>
            <person name="Erikstad H.-A."/>
            <person name="Birkeland N.-K."/>
        </authorList>
    </citation>
    <scope>NUCLEOTIDE SEQUENCE [LARGE SCALE GENOMIC DNA]</scope>
    <source>
        <strain evidence="12">kam1</strain>
    </source>
</reference>
<keyword evidence="8 9" id="KW-0012">Acyltransferase</keyword>
<dbReference type="SUPFAM" id="SSF56317">
    <property type="entry name" value="Carbon-nitrogen hydrolase"/>
    <property type="match status" value="1"/>
</dbReference>
<dbReference type="InterPro" id="IPR003010">
    <property type="entry name" value="C-N_Hydrolase"/>
</dbReference>
<dbReference type="InterPro" id="IPR004563">
    <property type="entry name" value="Apolipo_AcylTrfase"/>
</dbReference>
<keyword evidence="5 9" id="KW-0812">Transmembrane</keyword>
<feature type="transmembrane region" description="Helical" evidence="9">
    <location>
        <begin position="72"/>
        <end position="91"/>
    </location>
</feature>
<feature type="transmembrane region" description="Helical" evidence="9">
    <location>
        <begin position="206"/>
        <end position="228"/>
    </location>
</feature>
<accession>A0A516TL33</accession>
<feature type="transmembrane region" description="Helical" evidence="9">
    <location>
        <begin position="97"/>
        <end position="116"/>
    </location>
</feature>
<keyword evidence="4 9" id="KW-0808">Transferase</keyword>
<dbReference type="PROSITE" id="PS50263">
    <property type="entry name" value="CN_HYDROLASE"/>
    <property type="match status" value="1"/>
</dbReference>
<keyword evidence="3 9" id="KW-1003">Cell membrane</keyword>
<dbReference type="HAMAP" id="MF_01148">
    <property type="entry name" value="Lnt"/>
    <property type="match status" value="1"/>
</dbReference>
<dbReference type="Gene3D" id="3.60.110.10">
    <property type="entry name" value="Carbon-nitrogen hydrolase"/>
    <property type="match status" value="1"/>
</dbReference>
<keyword evidence="11" id="KW-0449">Lipoprotein</keyword>
<evidence type="ECO:0000256" key="6">
    <source>
        <dbReference type="ARBA" id="ARBA00022989"/>
    </source>
</evidence>
<dbReference type="CDD" id="cd07571">
    <property type="entry name" value="ALP_N-acyl_transferase"/>
    <property type="match status" value="1"/>
</dbReference>
<evidence type="ECO:0000313" key="12">
    <source>
        <dbReference type="Proteomes" id="UP000315925"/>
    </source>
</evidence>
<dbReference type="GO" id="GO:0042158">
    <property type="term" value="P:lipoprotein biosynthetic process"/>
    <property type="evidence" value="ECO:0007669"/>
    <property type="project" value="UniProtKB-UniRule"/>
</dbReference>
<dbReference type="Proteomes" id="UP000315925">
    <property type="component" value="Chromosome"/>
</dbReference>